<evidence type="ECO:0000256" key="1">
    <source>
        <dbReference type="SAM" id="Phobius"/>
    </source>
</evidence>
<reference evidence="3" key="1">
    <citation type="submission" date="2017-06" db="EMBL/GenBank/DDBJ databases">
        <authorList>
            <person name="Varghese N."/>
            <person name="Submissions S."/>
        </authorList>
    </citation>
    <scope>NUCLEOTIDE SEQUENCE [LARGE SCALE GENOMIC DNA]</scope>
    <source>
        <strain evidence="3">DSM 137</strain>
    </source>
</reference>
<dbReference type="RefSeq" id="WP_088522019.1">
    <property type="nucleotide sequence ID" value="NZ_FYDG01000013.1"/>
</dbReference>
<keyword evidence="1" id="KW-0812">Transmembrane</keyword>
<keyword evidence="1" id="KW-0472">Membrane</keyword>
<name>A0A212S6C8_RHOAC</name>
<feature type="transmembrane region" description="Helical" evidence="1">
    <location>
        <begin position="38"/>
        <end position="62"/>
    </location>
</feature>
<organism evidence="2 3">
    <name type="scientific">Rhodoblastus acidophilus</name>
    <name type="common">Rhodopseudomonas acidophila</name>
    <dbReference type="NCBI Taxonomy" id="1074"/>
    <lineage>
        <taxon>Bacteria</taxon>
        <taxon>Pseudomonadati</taxon>
        <taxon>Pseudomonadota</taxon>
        <taxon>Alphaproteobacteria</taxon>
        <taxon>Hyphomicrobiales</taxon>
        <taxon>Rhodoblastaceae</taxon>
        <taxon>Rhodoblastus</taxon>
    </lineage>
</organism>
<proteinExistence type="predicted"/>
<evidence type="ECO:0000313" key="2">
    <source>
        <dbReference type="EMBL" id="SNB80663.1"/>
    </source>
</evidence>
<dbReference type="EMBL" id="FYDG01000013">
    <property type="protein sequence ID" value="SNB80663.1"/>
    <property type="molecule type" value="Genomic_DNA"/>
</dbReference>
<keyword evidence="3" id="KW-1185">Reference proteome</keyword>
<evidence type="ECO:0000313" key="3">
    <source>
        <dbReference type="Proteomes" id="UP000198418"/>
    </source>
</evidence>
<protein>
    <submittedName>
        <fullName evidence="2">Uncharacterized protein</fullName>
    </submittedName>
</protein>
<accession>A0A212S6C8</accession>
<sequence>MDSSHHTLLLALPATLIALGALSYGLRRLLRDRGPGLAGTAALLSLGMAAGVGLMGLCQSFVS</sequence>
<dbReference type="Proteomes" id="UP000198418">
    <property type="component" value="Unassembled WGS sequence"/>
</dbReference>
<gene>
    <name evidence="2" type="ORF">SAMN06265338_11370</name>
</gene>
<feature type="transmembrane region" description="Helical" evidence="1">
    <location>
        <begin position="6"/>
        <end position="26"/>
    </location>
</feature>
<keyword evidence="1" id="KW-1133">Transmembrane helix</keyword>
<dbReference type="AlphaFoldDB" id="A0A212S6C8"/>